<organism evidence="5">
    <name type="scientific">marine sediment metagenome</name>
    <dbReference type="NCBI Taxonomy" id="412755"/>
    <lineage>
        <taxon>unclassified sequences</taxon>
        <taxon>metagenomes</taxon>
        <taxon>ecological metagenomes</taxon>
    </lineage>
</organism>
<evidence type="ECO:0000259" key="4">
    <source>
        <dbReference type="PROSITE" id="PS51006"/>
    </source>
</evidence>
<protein>
    <recommendedName>
        <fullName evidence="4">PABS domain-containing protein</fullName>
    </recommendedName>
</protein>
<evidence type="ECO:0000313" key="5">
    <source>
        <dbReference type="EMBL" id="GAG45092.1"/>
    </source>
</evidence>
<gene>
    <name evidence="5" type="ORF">S01H1_83427</name>
</gene>
<comment type="caution">
    <text evidence="5">The sequence shown here is derived from an EMBL/GenBank/DDBJ whole genome shotgun (WGS) entry which is preliminary data.</text>
</comment>
<dbReference type="GO" id="GO:0006596">
    <property type="term" value="P:polyamine biosynthetic process"/>
    <property type="evidence" value="ECO:0007669"/>
    <property type="project" value="UniProtKB-KW"/>
</dbReference>
<keyword evidence="3" id="KW-0620">Polyamine biosynthesis</keyword>
<sequence>AAAAALLLAAGAGDALNRRLVERRWRNIAPGYELRAEAESKYQNLAVGQRAEQFTLYCNGQATTDFPDPYTFVRQAHLWMYQHPSPRRVLVLGGGAEGLLAEILRHPIEHVDYVETDPEQIELIEPYLAAADRRALHDDRVTVHHTDARYFVKTQRARFDLVIARLP</sequence>
<dbReference type="AlphaFoldDB" id="X0YCT7"/>
<feature type="non-terminal residue" evidence="5">
    <location>
        <position position="1"/>
    </location>
</feature>
<dbReference type="Pfam" id="PF01564">
    <property type="entry name" value="Spermine_synth"/>
    <property type="match status" value="1"/>
</dbReference>
<dbReference type="InterPro" id="IPR029063">
    <property type="entry name" value="SAM-dependent_MTases_sf"/>
</dbReference>
<dbReference type="Gene3D" id="3.40.50.150">
    <property type="entry name" value="Vaccinia Virus protein VP39"/>
    <property type="match status" value="1"/>
</dbReference>
<proteinExistence type="inferred from homology"/>
<dbReference type="EMBL" id="BARS01056714">
    <property type="protein sequence ID" value="GAG45092.1"/>
    <property type="molecule type" value="Genomic_DNA"/>
</dbReference>
<evidence type="ECO:0000256" key="3">
    <source>
        <dbReference type="ARBA" id="ARBA00023115"/>
    </source>
</evidence>
<dbReference type="InterPro" id="IPR030374">
    <property type="entry name" value="PABS"/>
</dbReference>
<dbReference type="GO" id="GO:0016740">
    <property type="term" value="F:transferase activity"/>
    <property type="evidence" value="ECO:0007669"/>
    <property type="project" value="UniProtKB-KW"/>
</dbReference>
<keyword evidence="2" id="KW-0808">Transferase</keyword>
<name>X0YCT7_9ZZZZ</name>
<evidence type="ECO:0000256" key="1">
    <source>
        <dbReference type="ARBA" id="ARBA00007867"/>
    </source>
</evidence>
<feature type="non-terminal residue" evidence="5">
    <location>
        <position position="167"/>
    </location>
</feature>
<evidence type="ECO:0000256" key="2">
    <source>
        <dbReference type="ARBA" id="ARBA00022679"/>
    </source>
</evidence>
<dbReference type="PANTHER" id="PTHR43317:SF1">
    <property type="entry name" value="THERMOSPERMINE SYNTHASE ACAULIS5"/>
    <property type="match status" value="1"/>
</dbReference>
<dbReference type="SUPFAM" id="SSF53335">
    <property type="entry name" value="S-adenosyl-L-methionine-dependent methyltransferases"/>
    <property type="match status" value="1"/>
</dbReference>
<dbReference type="PROSITE" id="PS51006">
    <property type="entry name" value="PABS_2"/>
    <property type="match status" value="1"/>
</dbReference>
<reference evidence="5" key="1">
    <citation type="journal article" date="2014" name="Front. Microbiol.">
        <title>High frequency of phylogenetically diverse reductive dehalogenase-homologous genes in deep subseafloor sedimentary metagenomes.</title>
        <authorList>
            <person name="Kawai M."/>
            <person name="Futagami T."/>
            <person name="Toyoda A."/>
            <person name="Takaki Y."/>
            <person name="Nishi S."/>
            <person name="Hori S."/>
            <person name="Arai W."/>
            <person name="Tsubouchi T."/>
            <person name="Morono Y."/>
            <person name="Uchiyama I."/>
            <person name="Ito T."/>
            <person name="Fujiyama A."/>
            <person name="Inagaki F."/>
            <person name="Takami H."/>
        </authorList>
    </citation>
    <scope>NUCLEOTIDE SEQUENCE</scope>
    <source>
        <strain evidence="5">Expedition CK06-06</strain>
    </source>
</reference>
<accession>X0YCT7</accession>
<comment type="similarity">
    <text evidence="1">Belongs to the spermidine/spermine synthase family.</text>
</comment>
<dbReference type="PANTHER" id="PTHR43317">
    <property type="entry name" value="THERMOSPERMINE SYNTHASE ACAULIS5"/>
    <property type="match status" value="1"/>
</dbReference>
<dbReference type="CDD" id="cd02440">
    <property type="entry name" value="AdoMet_MTases"/>
    <property type="match status" value="1"/>
</dbReference>
<feature type="domain" description="PABS" evidence="4">
    <location>
        <begin position="18"/>
        <end position="167"/>
    </location>
</feature>